<gene>
    <name evidence="2" type="ORF">PG991_009929</name>
</gene>
<dbReference type="Proteomes" id="UP001396898">
    <property type="component" value="Unassembled WGS sequence"/>
</dbReference>
<feature type="region of interest" description="Disordered" evidence="1">
    <location>
        <begin position="1"/>
        <end position="76"/>
    </location>
</feature>
<feature type="compositionally biased region" description="Polar residues" evidence="1">
    <location>
        <begin position="1"/>
        <end position="23"/>
    </location>
</feature>
<proteinExistence type="predicted"/>
<dbReference type="EMBL" id="JAQQWI010000015">
    <property type="protein sequence ID" value="KAK8012554.1"/>
    <property type="molecule type" value="Genomic_DNA"/>
</dbReference>
<protein>
    <submittedName>
        <fullName evidence="2">Uncharacterized protein</fullName>
    </submittedName>
</protein>
<keyword evidence="3" id="KW-1185">Reference proteome</keyword>
<name>A0ABR1RGZ9_9PEZI</name>
<feature type="compositionally biased region" description="Polar residues" evidence="1">
    <location>
        <begin position="43"/>
        <end position="53"/>
    </location>
</feature>
<accession>A0ABR1RGZ9</accession>
<evidence type="ECO:0000256" key="1">
    <source>
        <dbReference type="SAM" id="MobiDB-lite"/>
    </source>
</evidence>
<sequence>MSAQQGRQSPPPETQSGRQQQDAPGSGKGTDQVDSGAKKNEMNDQLSGLSSNPKGALDDAVEAKFSKTTEPSTKSS</sequence>
<organism evidence="2 3">
    <name type="scientific">Apiospora marii</name>
    <dbReference type="NCBI Taxonomy" id="335849"/>
    <lineage>
        <taxon>Eukaryota</taxon>
        <taxon>Fungi</taxon>
        <taxon>Dikarya</taxon>
        <taxon>Ascomycota</taxon>
        <taxon>Pezizomycotina</taxon>
        <taxon>Sordariomycetes</taxon>
        <taxon>Xylariomycetidae</taxon>
        <taxon>Amphisphaeriales</taxon>
        <taxon>Apiosporaceae</taxon>
        <taxon>Apiospora</taxon>
    </lineage>
</organism>
<evidence type="ECO:0000313" key="3">
    <source>
        <dbReference type="Proteomes" id="UP001396898"/>
    </source>
</evidence>
<comment type="caution">
    <text evidence="2">The sequence shown here is derived from an EMBL/GenBank/DDBJ whole genome shotgun (WGS) entry which is preliminary data.</text>
</comment>
<reference evidence="2 3" key="1">
    <citation type="submission" date="2023-01" db="EMBL/GenBank/DDBJ databases">
        <title>Analysis of 21 Apiospora genomes using comparative genomics revels a genus with tremendous synthesis potential of carbohydrate active enzymes and secondary metabolites.</title>
        <authorList>
            <person name="Sorensen T."/>
        </authorList>
    </citation>
    <scope>NUCLEOTIDE SEQUENCE [LARGE SCALE GENOMIC DNA]</scope>
    <source>
        <strain evidence="2 3">CBS 20057</strain>
    </source>
</reference>
<evidence type="ECO:0000313" key="2">
    <source>
        <dbReference type="EMBL" id="KAK8012554.1"/>
    </source>
</evidence>